<name>A0ABM1YUL4_AEDAL</name>
<evidence type="ECO:0000256" key="6">
    <source>
        <dbReference type="ARBA" id="ARBA00022989"/>
    </source>
</evidence>
<sequence>MFNNIQYRWNRGHAWRSAKIEGIRSFWSEEGPGGDGLWWMDVLMLLGGIRAPLTSNWAQERKIRITLQVLFAYTIYVFYVQLFEGLRENKPVSIVIMEVTKVTSISISCVRMVSLALLAKPITILRCFITSNSVCSGDAEYDEREHRKFNQYARRSMQFFFSWIAMDTVLFSIPTEDDLFSLPRPASWIGKNAWKVVNTLFVSLIPTSVLPKTVGCTACVGVILTGMRTKLRLVAHRLEMISKQSVSDEVQNFERVSREVREALEQHLDYLNNFKLLENMMGKVFLLVHYFSVFAVGAMFYACHEVPIGFMTLIFAAAVSFFLLEYFFLCHLVDSLQDEADAIGHHLFDLCAQIPFIPERRSEYVQMRTTLMIIWLNTRNRVVMNCMGMFEINTPKFVALINVAYSVLTFLIQMG</sequence>
<keyword evidence="4 10" id="KW-0812">Transmembrane</keyword>
<keyword evidence="2" id="KW-1003">Cell membrane</keyword>
<comment type="caution">
    <text evidence="10">Lacks conserved residue(s) required for the propagation of feature annotation.</text>
</comment>
<keyword evidence="5 10" id="KW-0552">Olfaction</keyword>
<organism evidence="11 12">
    <name type="scientific">Aedes albopictus</name>
    <name type="common">Asian tiger mosquito</name>
    <name type="synonym">Stegomyia albopicta</name>
    <dbReference type="NCBI Taxonomy" id="7160"/>
    <lineage>
        <taxon>Eukaryota</taxon>
        <taxon>Metazoa</taxon>
        <taxon>Ecdysozoa</taxon>
        <taxon>Arthropoda</taxon>
        <taxon>Hexapoda</taxon>
        <taxon>Insecta</taxon>
        <taxon>Pterygota</taxon>
        <taxon>Neoptera</taxon>
        <taxon>Endopterygota</taxon>
        <taxon>Diptera</taxon>
        <taxon>Nematocera</taxon>
        <taxon>Culicoidea</taxon>
        <taxon>Culicidae</taxon>
        <taxon>Culicinae</taxon>
        <taxon>Aedini</taxon>
        <taxon>Aedes</taxon>
        <taxon>Stegomyia</taxon>
    </lineage>
</organism>
<feature type="transmembrane region" description="Helical" evidence="10">
    <location>
        <begin position="157"/>
        <end position="175"/>
    </location>
</feature>
<accession>A0ABM1YUL4</accession>
<dbReference type="Pfam" id="PF02949">
    <property type="entry name" value="7tm_6"/>
    <property type="match status" value="1"/>
</dbReference>
<proteinExistence type="inferred from homology"/>
<dbReference type="GeneID" id="134287346"/>
<keyword evidence="8 10" id="KW-0675">Receptor</keyword>
<feature type="transmembrane region" description="Helical" evidence="10">
    <location>
        <begin position="209"/>
        <end position="227"/>
    </location>
</feature>
<keyword evidence="3 10" id="KW-0716">Sensory transduction</keyword>
<evidence type="ECO:0000256" key="9">
    <source>
        <dbReference type="ARBA" id="ARBA00023224"/>
    </source>
</evidence>
<keyword evidence="6 10" id="KW-1133">Transmembrane helix</keyword>
<dbReference type="EnsemblMetazoa" id="AALFPA23_012289.R17568">
    <property type="protein sequence ID" value="AALFPA23_012289.P17568"/>
    <property type="gene ID" value="AALFPA23_012289"/>
</dbReference>
<feature type="transmembrane region" description="Helical" evidence="10">
    <location>
        <begin position="397"/>
        <end position="414"/>
    </location>
</feature>
<reference evidence="11" key="2">
    <citation type="submission" date="2025-05" db="UniProtKB">
        <authorList>
            <consortium name="EnsemblMetazoa"/>
        </authorList>
    </citation>
    <scope>IDENTIFICATION</scope>
    <source>
        <strain evidence="11">Foshan</strain>
    </source>
</reference>
<feature type="transmembrane region" description="Helical" evidence="10">
    <location>
        <begin position="308"/>
        <end position="329"/>
    </location>
</feature>
<evidence type="ECO:0000256" key="4">
    <source>
        <dbReference type="ARBA" id="ARBA00022692"/>
    </source>
</evidence>
<keyword evidence="9 10" id="KW-0807">Transducer</keyword>
<evidence type="ECO:0000256" key="10">
    <source>
        <dbReference type="RuleBase" id="RU351113"/>
    </source>
</evidence>
<keyword evidence="7 10" id="KW-0472">Membrane</keyword>
<evidence type="ECO:0000313" key="11">
    <source>
        <dbReference type="EnsemblMetazoa" id="AALFPA23_012289.P17568"/>
    </source>
</evidence>
<dbReference type="RefSeq" id="XP_062705002.1">
    <property type="nucleotide sequence ID" value="XM_062849018.1"/>
</dbReference>
<evidence type="ECO:0000256" key="5">
    <source>
        <dbReference type="ARBA" id="ARBA00022725"/>
    </source>
</evidence>
<dbReference type="Proteomes" id="UP000069940">
    <property type="component" value="Unassembled WGS sequence"/>
</dbReference>
<comment type="similarity">
    <text evidence="10">Belongs to the insect chemoreceptor superfamily. Heteromeric odorant receptor channel (TC 1.A.69) family.</text>
</comment>
<comment type="subcellular location">
    <subcellularLocation>
        <location evidence="1 10">Cell membrane</location>
        <topology evidence="1 10">Multi-pass membrane protein</topology>
    </subcellularLocation>
</comment>
<feature type="transmembrane region" description="Helical" evidence="10">
    <location>
        <begin position="284"/>
        <end position="302"/>
    </location>
</feature>
<dbReference type="PANTHER" id="PTHR21137:SF35">
    <property type="entry name" value="ODORANT RECEPTOR 19A-RELATED"/>
    <property type="match status" value="1"/>
</dbReference>
<evidence type="ECO:0000256" key="3">
    <source>
        <dbReference type="ARBA" id="ARBA00022606"/>
    </source>
</evidence>
<evidence type="ECO:0000256" key="1">
    <source>
        <dbReference type="ARBA" id="ARBA00004651"/>
    </source>
</evidence>
<protein>
    <recommendedName>
        <fullName evidence="10">Odorant receptor</fullName>
    </recommendedName>
</protein>
<evidence type="ECO:0000256" key="7">
    <source>
        <dbReference type="ARBA" id="ARBA00023136"/>
    </source>
</evidence>
<evidence type="ECO:0000256" key="8">
    <source>
        <dbReference type="ARBA" id="ARBA00023170"/>
    </source>
</evidence>
<evidence type="ECO:0000256" key="2">
    <source>
        <dbReference type="ARBA" id="ARBA00022475"/>
    </source>
</evidence>
<keyword evidence="12" id="KW-1185">Reference proteome</keyword>
<dbReference type="PANTHER" id="PTHR21137">
    <property type="entry name" value="ODORANT RECEPTOR"/>
    <property type="match status" value="1"/>
</dbReference>
<reference evidence="12" key="1">
    <citation type="journal article" date="2015" name="Proc. Natl. Acad. Sci. U.S.A.">
        <title>Genome sequence of the Asian Tiger mosquito, Aedes albopictus, reveals insights into its biology, genetics, and evolution.</title>
        <authorList>
            <person name="Chen X.G."/>
            <person name="Jiang X."/>
            <person name="Gu J."/>
            <person name="Xu M."/>
            <person name="Wu Y."/>
            <person name="Deng Y."/>
            <person name="Zhang C."/>
            <person name="Bonizzoni M."/>
            <person name="Dermauw W."/>
            <person name="Vontas J."/>
            <person name="Armbruster P."/>
            <person name="Huang X."/>
            <person name="Yang Y."/>
            <person name="Zhang H."/>
            <person name="He W."/>
            <person name="Peng H."/>
            <person name="Liu Y."/>
            <person name="Wu K."/>
            <person name="Chen J."/>
            <person name="Lirakis M."/>
            <person name="Topalis P."/>
            <person name="Van Leeuwen T."/>
            <person name="Hall A.B."/>
            <person name="Jiang X."/>
            <person name="Thorpe C."/>
            <person name="Mueller R.L."/>
            <person name="Sun C."/>
            <person name="Waterhouse R.M."/>
            <person name="Yan G."/>
            <person name="Tu Z.J."/>
            <person name="Fang X."/>
            <person name="James A.A."/>
        </authorList>
    </citation>
    <scope>NUCLEOTIDE SEQUENCE [LARGE SCALE GENOMIC DNA]</scope>
    <source>
        <strain evidence="12">Foshan</strain>
    </source>
</reference>
<evidence type="ECO:0000313" key="12">
    <source>
        <dbReference type="Proteomes" id="UP000069940"/>
    </source>
</evidence>
<dbReference type="InterPro" id="IPR004117">
    <property type="entry name" value="7tm6_olfct_rcpt"/>
</dbReference>